<dbReference type="Gene3D" id="3.40.50.150">
    <property type="entry name" value="Vaccinia Virus protein VP39"/>
    <property type="match status" value="1"/>
</dbReference>
<evidence type="ECO:0000259" key="1">
    <source>
        <dbReference type="Pfam" id="PF07669"/>
    </source>
</evidence>
<proteinExistence type="predicted"/>
<dbReference type="PRINTS" id="PR00507">
    <property type="entry name" value="N12N6MTFRASE"/>
</dbReference>
<dbReference type="GO" id="GO:0009007">
    <property type="term" value="F:site-specific DNA-methyltransferase (adenine-specific) activity"/>
    <property type="evidence" value="ECO:0007669"/>
    <property type="project" value="UniProtKB-EC"/>
</dbReference>
<dbReference type="GO" id="GO:0032259">
    <property type="term" value="P:methylation"/>
    <property type="evidence" value="ECO:0007669"/>
    <property type="project" value="UniProtKB-KW"/>
</dbReference>
<dbReference type="SUPFAM" id="SSF53335">
    <property type="entry name" value="S-adenosyl-L-methionine-dependent methyltransferases"/>
    <property type="match status" value="1"/>
</dbReference>
<dbReference type="InterPro" id="IPR052933">
    <property type="entry name" value="DNA_Protect_Modify"/>
</dbReference>
<sequence>METATRNDGYERRSLKSGQKLDFISDDEIYLGSLKDRFQKNLQAIKLSKTIEQENRYATKQEQEILNKFSGWGGIPQAFDHQNKEWEKEFKELISTLDYAEYEKAKTSTLDAFYTPKIIIDTIYQGLNQLGFNNDDHTKEIFEPSAGIGSFLSYAKNYSDKYHFTCVELDTISANILKHLHPNQTIYNKAFQHHLFDKPYDAFIGNPPFGQKKILDLNDPTLNKTSVHNYFIGNAIKNLKEDGIAAFVVSSYFLDSKNSTIRNFIAEQATFLGA</sequence>
<feature type="non-terminal residue" evidence="2">
    <location>
        <position position="274"/>
    </location>
</feature>
<keyword evidence="2" id="KW-0489">Methyltransferase</keyword>
<feature type="domain" description="Type II methyltransferase M.TaqI-like" evidence="1">
    <location>
        <begin position="163"/>
        <end position="269"/>
    </location>
</feature>
<dbReference type="InterPro" id="IPR011639">
    <property type="entry name" value="MethylTrfase_TaqI-like_dom"/>
</dbReference>
<organism evidence="2">
    <name type="scientific">Campylobacter jejuni</name>
    <dbReference type="NCBI Taxonomy" id="197"/>
    <lineage>
        <taxon>Bacteria</taxon>
        <taxon>Pseudomonadati</taxon>
        <taxon>Campylobacterota</taxon>
        <taxon>Epsilonproteobacteria</taxon>
        <taxon>Campylobacterales</taxon>
        <taxon>Campylobacteraceae</taxon>
        <taxon>Campylobacter</taxon>
    </lineage>
</organism>
<dbReference type="InterPro" id="IPR029063">
    <property type="entry name" value="SAM-dependent_MTases_sf"/>
</dbReference>
<gene>
    <name evidence="2" type="ORF">DAG28_09255</name>
</gene>
<evidence type="ECO:0000313" key="2">
    <source>
        <dbReference type="EMBL" id="EAK4887600.1"/>
    </source>
</evidence>
<dbReference type="EMBL" id="AACGQH010000062">
    <property type="protein sequence ID" value="EAK4887600.1"/>
    <property type="molecule type" value="Genomic_DNA"/>
</dbReference>
<dbReference type="GO" id="GO:0006304">
    <property type="term" value="P:DNA modification"/>
    <property type="evidence" value="ECO:0007669"/>
    <property type="project" value="InterPro"/>
</dbReference>
<name>A0A5T0WJR6_CAMJU</name>
<dbReference type="AlphaFoldDB" id="A0A5T0WJR6"/>
<comment type="caution">
    <text evidence="2">The sequence shown here is derived from an EMBL/GenBank/DDBJ whole genome shotgun (WGS) entry which is preliminary data.</text>
</comment>
<accession>A0A5T0WJR6</accession>
<keyword evidence="2" id="KW-0808">Transferase</keyword>
<dbReference type="PANTHER" id="PTHR41313:SF1">
    <property type="entry name" value="DNA METHYLASE ADENINE-SPECIFIC DOMAIN-CONTAINING PROTEIN"/>
    <property type="match status" value="1"/>
</dbReference>
<protein>
    <submittedName>
        <fullName evidence="2">SAM-dependent DNA methyltransferase</fullName>
    </submittedName>
</protein>
<dbReference type="PANTHER" id="PTHR41313">
    <property type="entry name" value="ADENINE-SPECIFIC METHYLTRANSFERASE"/>
    <property type="match status" value="1"/>
</dbReference>
<reference evidence="2" key="1">
    <citation type="submission" date="2018-06" db="EMBL/GenBank/DDBJ databases">
        <authorList>
            <consortium name="NARMS: The National Antimicrobial Resistance Monitoring System"/>
        </authorList>
    </citation>
    <scope>NUCLEOTIDE SEQUENCE</scope>
    <source>
        <strain evidence="2">FSIS11808606</strain>
    </source>
</reference>
<dbReference type="Pfam" id="PF07669">
    <property type="entry name" value="Eco57I"/>
    <property type="match status" value="1"/>
</dbReference>